<dbReference type="Pfam" id="PF00147">
    <property type="entry name" value="Fibrinogen_C"/>
    <property type="match status" value="1"/>
</dbReference>
<keyword evidence="5" id="KW-1185">Reference proteome</keyword>
<evidence type="ECO:0000313" key="6">
    <source>
        <dbReference type="WBParaSite" id="Pan_g12451.t1"/>
    </source>
</evidence>
<dbReference type="WBParaSite" id="Pan_g12451.t1">
    <property type="protein sequence ID" value="Pan_g12451.t1"/>
    <property type="gene ID" value="Pan_g12451"/>
</dbReference>
<feature type="transmembrane region" description="Helical" evidence="2">
    <location>
        <begin position="31"/>
        <end position="53"/>
    </location>
</feature>
<dbReference type="PANTHER" id="PTHR19143">
    <property type="entry name" value="FIBRINOGEN/TENASCIN/ANGIOPOEITIN"/>
    <property type="match status" value="1"/>
</dbReference>
<evidence type="ECO:0000313" key="5">
    <source>
        <dbReference type="Proteomes" id="UP000492821"/>
    </source>
</evidence>
<feature type="domain" description="C-type lectin" evidence="3">
    <location>
        <begin position="69"/>
        <end position="183"/>
    </location>
</feature>
<dbReference type="GO" id="GO:0005615">
    <property type="term" value="C:extracellular space"/>
    <property type="evidence" value="ECO:0007669"/>
    <property type="project" value="TreeGrafter"/>
</dbReference>
<protein>
    <submittedName>
        <fullName evidence="6">Fibrinogen C-terminal domain-containing protein</fullName>
    </submittedName>
</protein>
<dbReference type="SUPFAM" id="SSF56436">
    <property type="entry name" value="C-type lectin-like"/>
    <property type="match status" value="1"/>
</dbReference>
<dbReference type="PANTHER" id="PTHR19143:SF327">
    <property type="entry name" value="FI21813P1-RELATED"/>
    <property type="match status" value="1"/>
</dbReference>
<dbReference type="InterPro" id="IPR014716">
    <property type="entry name" value="Fibrinogen_a/b/g_C_1"/>
</dbReference>
<organism evidence="5 6">
    <name type="scientific">Panagrellus redivivus</name>
    <name type="common">Microworm</name>
    <dbReference type="NCBI Taxonomy" id="6233"/>
    <lineage>
        <taxon>Eukaryota</taxon>
        <taxon>Metazoa</taxon>
        <taxon>Ecdysozoa</taxon>
        <taxon>Nematoda</taxon>
        <taxon>Chromadorea</taxon>
        <taxon>Rhabditida</taxon>
        <taxon>Tylenchina</taxon>
        <taxon>Panagrolaimomorpha</taxon>
        <taxon>Panagrolaimoidea</taxon>
        <taxon>Panagrolaimidae</taxon>
        <taxon>Panagrellus</taxon>
    </lineage>
</organism>
<dbReference type="CDD" id="cd00037">
    <property type="entry name" value="CLECT"/>
    <property type="match status" value="1"/>
</dbReference>
<dbReference type="InterPro" id="IPR001304">
    <property type="entry name" value="C-type_lectin-like"/>
</dbReference>
<dbReference type="Gene3D" id="3.10.100.10">
    <property type="entry name" value="Mannose-Binding Protein A, subunit A"/>
    <property type="match status" value="1"/>
</dbReference>
<keyword evidence="2" id="KW-0812">Transmembrane</keyword>
<keyword evidence="1" id="KW-1015">Disulfide bond</keyword>
<dbReference type="InterPro" id="IPR002181">
    <property type="entry name" value="Fibrinogen_a/b/g_C_dom"/>
</dbReference>
<evidence type="ECO:0000259" key="4">
    <source>
        <dbReference type="PROSITE" id="PS51406"/>
    </source>
</evidence>
<sequence length="427" mass="48311">MSATVNLLTVLFDCDVSYPGYITRQVISRSAIMAVIFGTLSLCILAFLVGFVIADGTVSCEKGWDWSPTFKQCLRVQDDKLNFADAEADCVKYGAKLVSLVSAFEEDDLINIINRHGHCDYYWLGATRPTIKDKFTWVDGKPFDYTHFGPKDYNNTLNCVDIRAASSNWHTEGCEKHNCFVCAKDDAATPSPTKYADCGEILEAGIKDSGVYTVTLGGDEFQVYCDMTTESGGWTVIQQRLNADLEFWNQNWQNYRNGFGVYGDQSNFWAGNELIHRLTTKNPKTILRIDLWGDRAPNSPHKDDYYWGEYIFSIGAESDDYPLNVQTWMQSPNDWDGTGNASSAWYDIIDSNGVKFSTVDHINDPMSKCVTDYHLGGWWLRYCTTATLNGEYVPLKYSDGYGFMWMVDGTYVINPVKSRMAVKKAWK</sequence>
<evidence type="ECO:0000256" key="1">
    <source>
        <dbReference type="ARBA" id="ARBA00023157"/>
    </source>
</evidence>
<dbReference type="InterPro" id="IPR036056">
    <property type="entry name" value="Fibrinogen-like_C"/>
</dbReference>
<dbReference type="InterPro" id="IPR016187">
    <property type="entry name" value="CTDL_fold"/>
</dbReference>
<feature type="domain" description="Fibrinogen C-terminal" evidence="4">
    <location>
        <begin position="189"/>
        <end position="426"/>
    </location>
</feature>
<keyword evidence="2" id="KW-0472">Membrane</keyword>
<keyword evidence="2" id="KW-1133">Transmembrane helix</keyword>
<name>A0A7E4UT68_PANRE</name>
<dbReference type="SMART" id="SM00034">
    <property type="entry name" value="CLECT"/>
    <property type="match status" value="1"/>
</dbReference>
<reference evidence="5" key="1">
    <citation type="journal article" date="2013" name="Genetics">
        <title>The draft genome and transcriptome of Panagrellus redivivus are shaped by the harsh demands of a free-living lifestyle.</title>
        <authorList>
            <person name="Srinivasan J."/>
            <person name="Dillman A.R."/>
            <person name="Macchietto M.G."/>
            <person name="Heikkinen L."/>
            <person name="Lakso M."/>
            <person name="Fracchia K.M."/>
            <person name="Antoshechkin I."/>
            <person name="Mortazavi A."/>
            <person name="Wong G."/>
            <person name="Sternberg P.W."/>
        </authorList>
    </citation>
    <scope>NUCLEOTIDE SEQUENCE [LARGE SCALE GENOMIC DNA]</scope>
    <source>
        <strain evidence="5">MT8872</strain>
    </source>
</reference>
<dbReference type="SUPFAM" id="SSF56496">
    <property type="entry name" value="Fibrinogen C-terminal domain-like"/>
    <property type="match status" value="1"/>
</dbReference>
<dbReference type="InterPro" id="IPR016186">
    <property type="entry name" value="C-type_lectin-like/link_sf"/>
</dbReference>
<accession>A0A7E4UT68</accession>
<dbReference type="AlphaFoldDB" id="A0A7E4UT68"/>
<evidence type="ECO:0000259" key="3">
    <source>
        <dbReference type="PROSITE" id="PS50041"/>
    </source>
</evidence>
<dbReference type="NCBIfam" id="NF040941">
    <property type="entry name" value="GGGWT_bact"/>
    <property type="match status" value="1"/>
</dbReference>
<dbReference type="PROSITE" id="PS51406">
    <property type="entry name" value="FIBRINOGEN_C_2"/>
    <property type="match status" value="1"/>
</dbReference>
<dbReference type="InterPro" id="IPR050373">
    <property type="entry name" value="Fibrinogen_C-term_domain"/>
</dbReference>
<dbReference type="InterPro" id="IPR020837">
    <property type="entry name" value="Fibrinogen_CS"/>
</dbReference>
<proteinExistence type="predicted"/>
<dbReference type="Proteomes" id="UP000492821">
    <property type="component" value="Unassembled WGS sequence"/>
</dbReference>
<reference evidence="6" key="2">
    <citation type="submission" date="2020-10" db="UniProtKB">
        <authorList>
            <consortium name="WormBaseParasite"/>
        </authorList>
    </citation>
    <scope>IDENTIFICATION</scope>
</reference>
<dbReference type="Pfam" id="PF00059">
    <property type="entry name" value="Lectin_C"/>
    <property type="match status" value="1"/>
</dbReference>
<dbReference type="PROSITE" id="PS00514">
    <property type="entry name" value="FIBRINOGEN_C_1"/>
    <property type="match status" value="1"/>
</dbReference>
<dbReference type="SMART" id="SM00186">
    <property type="entry name" value="FBG"/>
    <property type="match status" value="1"/>
</dbReference>
<dbReference type="Gene3D" id="3.90.215.10">
    <property type="entry name" value="Gamma Fibrinogen, chain A, domain 1"/>
    <property type="match status" value="1"/>
</dbReference>
<evidence type="ECO:0000256" key="2">
    <source>
        <dbReference type="SAM" id="Phobius"/>
    </source>
</evidence>
<dbReference type="PROSITE" id="PS50041">
    <property type="entry name" value="C_TYPE_LECTIN_2"/>
    <property type="match status" value="1"/>
</dbReference>